<dbReference type="Gene3D" id="3.40.50.300">
    <property type="entry name" value="P-loop containing nucleotide triphosphate hydrolases"/>
    <property type="match status" value="1"/>
</dbReference>
<dbReference type="GO" id="GO:0005886">
    <property type="term" value="C:plasma membrane"/>
    <property type="evidence" value="ECO:0007669"/>
    <property type="project" value="TreeGrafter"/>
</dbReference>
<dbReference type="Proteomes" id="UP000580043">
    <property type="component" value="Unassembled WGS sequence"/>
</dbReference>
<dbReference type="EMBL" id="JABBGA010000016">
    <property type="protein sequence ID" value="NML27597.1"/>
    <property type="molecule type" value="Genomic_DNA"/>
</dbReference>
<keyword evidence="3" id="KW-0808">Transferase</keyword>
<gene>
    <name evidence="3" type="ORF">HHL15_17710</name>
</gene>
<organism evidence="3 4">
    <name type="scientific">Zoogloea dura</name>
    <dbReference type="NCBI Taxonomy" id="2728840"/>
    <lineage>
        <taxon>Bacteria</taxon>
        <taxon>Pseudomonadati</taxon>
        <taxon>Pseudomonadota</taxon>
        <taxon>Betaproteobacteria</taxon>
        <taxon>Rhodocyclales</taxon>
        <taxon>Zoogloeaceae</taxon>
        <taxon>Zoogloea</taxon>
    </lineage>
</organism>
<dbReference type="SUPFAM" id="SSF52540">
    <property type="entry name" value="P-loop containing nucleoside triphosphate hydrolases"/>
    <property type="match status" value="1"/>
</dbReference>
<dbReference type="InterPro" id="IPR027417">
    <property type="entry name" value="P-loop_NTPase"/>
</dbReference>
<keyword evidence="2" id="KW-0067">ATP-binding</keyword>
<dbReference type="PANTHER" id="PTHR32309:SF13">
    <property type="entry name" value="FERRIC ENTEROBACTIN TRANSPORT PROTEIN FEPE"/>
    <property type="match status" value="1"/>
</dbReference>
<dbReference type="InterPro" id="IPR037257">
    <property type="entry name" value="T2SS_E_N_sf"/>
</dbReference>
<evidence type="ECO:0000256" key="2">
    <source>
        <dbReference type="ARBA" id="ARBA00022840"/>
    </source>
</evidence>
<keyword evidence="4" id="KW-1185">Reference proteome</keyword>
<protein>
    <submittedName>
        <fullName evidence="3">Chain length determinant protein tyrosine kinase EpsG</fullName>
    </submittedName>
</protein>
<proteinExistence type="predicted"/>
<dbReference type="RefSeq" id="WP_169147131.1">
    <property type="nucleotide sequence ID" value="NZ_JABBGA010000016.1"/>
</dbReference>
<sequence>MDKLNFAGPSAHLPPHVPPHAPLPVIGQLLIAAGRLSPDAAGRVAEHQKQSGLPFGETAVALGLVSQDDVRAALARQFDYPVLSPGDAGVAPELVAAFAPQSPRVEALRQLRSQLVLQRLASPARRTVAIVGLERGEGRSWLAANLAVAFSQLGEQTLLVDADLRNPRQHELFRIGTGNGLAARLAERSAGPGIAAHPRLARLAVLPAGNLPPNPQELLARPAFATELALAREHFEMVIVDTPADQIGADARLVAAACGSAVIVARRHHTASKALGLFANSLREAGVTVAGGVLLDF</sequence>
<evidence type="ECO:0000256" key="1">
    <source>
        <dbReference type="ARBA" id="ARBA00022741"/>
    </source>
</evidence>
<dbReference type="CDD" id="cd05387">
    <property type="entry name" value="BY-kinase"/>
    <property type="match status" value="1"/>
</dbReference>
<accession>A0A848G5T7</accession>
<dbReference type="GO" id="GO:0004713">
    <property type="term" value="F:protein tyrosine kinase activity"/>
    <property type="evidence" value="ECO:0007669"/>
    <property type="project" value="TreeGrafter"/>
</dbReference>
<evidence type="ECO:0000313" key="4">
    <source>
        <dbReference type="Proteomes" id="UP000580043"/>
    </source>
</evidence>
<comment type="caution">
    <text evidence="3">The sequence shown here is derived from an EMBL/GenBank/DDBJ whole genome shotgun (WGS) entry which is preliminary data.</text>
</comment>
<evidence type="ECO:0000313" key="3">
    <source>
        <dbReference type="EMBL" id="NML27597.1"/>
    </source>
</evidence>
<dbReference type="InterPro" id="IPR050445">
    <property type="entry name" value="Bact_polysacc_biosynth/exp"/>
</dbReference>
<reference evidence="3 4" key="1">
    <citation type="submission" date="2020-04" db="EMBL/GenBank/DDBJ databases">
        <title>Zoogloea sp. G-4-1-14 isolated from soil.</title>
        <authorList>
            <person name="Dahal R.H."/>
        </authorList>
    </citation>
    <scope>NUCLEOTIDE SEQUENCE [LARGE SCALE GENOMIC DNA]</scope>
    <source>
        <strain evidence="3 4">G-4-1-14</strain>
    </source>
</reference>
<dbReference type="SUPFAM" id="SSF160246">
    <property type="entry name" value="EspE N-terminal domain-like"/>
    <property type="match status" value="1"/>
</dbReference>
<dbReference type="AlphaFoldDB" id="A0A848G5T7"/>
<dbReference type="InterPro" id="IPR017746">
    <property type="entry name" value="Cellulose_synthase_operon_BcsQ"/>
</dbReference>
<keyword evidence="1" id="KW-0547">Nucleotide-binding</keyword>
<dbReference type="InterPro" id="IPR005702">
    <property type="entry name" value="Wzc-like_C"/>
</dbReference>
<dbReference type="Pfam" id="PF06564">
    <property type="entry name" value="CBP_BcsQ"/>
    <property type="match status" value="1"/>
</dbReference>
<name>A0A848G5T7_9RHOO</name>
<keyword evidence="3" id="KW-0418">Kinase</keyword>
<dbReference type="PANTHER" id="PTHR32309">
    <property type="entry name" value="TYROSINE-PROTEIN KINASE"/>
    <property type="match status" value="1"/>
</dbReference>